<feature type="domain" description="U-box" evidence="3">
    <location>
        <begin position="186"/>
        <end position="259"/>
    </location>
</feature>
<feature type="coiled-coil region" evidence="1">
    <location>
        <begin position="122"/>
        <end position="179"/>
    </location>
</feature>
<protein>
    <recommendedName>
        <fullName evidence="3">U-box domain-containing protein</fullName>
    </recommendedName>
</protein>
<feature type="compositionally biased region" description="Basic and acidic residues" evidence="2">
    <location>
        <begin position="45"/>
        <end position="56"/>
    </location>
</feature>
<keyword evidence="5" id="KW-1185">Reference proteome</keyword>
<dbReference type="SMART" id="SM00504">
    <property type="entry name" value="Ubox"/>
    <property type="match status" value="1"/>
</dbReference>
<dbReference type="Pfam" id="PF01486">
    <property type="entry name" value="K-box"/>
    <property type="match status" value="1"/>
</dbReference>
<dbReference type="InterPro" id="IPR002487">
    <property type="entry name" value="TF_Kbox"/>
</dbReference>
<dbReference type="CDD" id="cd16655">
    <property type="entry name" value="RING-Ubox_WDSUB1-like"/>
    <property type="match status" value="1"/>
</dbReference>
<sequence>MSKLYEGEGESKAERARAPAPRRRIEAAMVEAERRGAAAAEQEAEDRAAQRSRREALPLPGDDILIAPPDRPRTVDAEHRGFFARQLEEAERALAAERSGREADKRKADAIKAQSHQLLSDLMHSQSAAARLRDERARLQRELRTLRGHELAGLSAEELSKLEADVTAAARRIARYKEKRLRAALRVPDAYVCPITRELMHDPVFASDGHTYERDAIQQWLISHDTSPKTGLILDSKHLVPNFAIRSAIDELKARNDNAPDESPAAQKQGERA</sequence>
<feature type="region of interest" description="Disordered" evidence="2">
    <location>
        <begin position="254"/>
        <end position="273"/>
    </location>
</feature>
<dbReference type="SUPFAM" id="SSF57850">
    <property type="entry name" value="RING/U-box"/>
    <property type="match status" value="1"/>
</dbReference>
<evidence type="ECO:0000313" key="5">
    <source>
        <dbReference type="Proteomes" id="UP001363151"/>
    </source>
</evidence>
<feature type="compositionally biased region" description="Basic and acidic residues" evidence="2">
    <location>
        <begin position="1"/>
        <end position="36"/>
    </location>
</feature>
<gene>
    <name evidence="4" type="ORF">SO694_00059044</name>
</gene>
<evidence type="ECO:0000259" key="3">
    <source>
        <dbReference type="PROSITE" id="PS51698"/>
    </source>
</evidence>
<dbReference type="PANTHER" id="PTHR46573">
    <property type="entry name" value="WD REPEAT, SAM AND U-BOX DOMAIN-CONTAINING PROTEIN 1"/>
    <property type="match status" value="1"/>
</dbReference>
<comment type="caution">
    <text evidence="4">The sequence shown here is derived from an EMBL/GenBank/DDBJ whole genome shotgun (WGS) entry which is preliminary data.</text>
</comment>
<evidence type="ECO:0000313" key="4">
    <source>
        <dbReference type="EMBL" id="KAK7241369.1"/>
    </source>
</evidence>
<proteinExistence type="predicted"/>
<dbReference type="InterPro" id="IPR003613">
    <property type="entry name" value="Ubox_domain"/>
</dbReference>
<dbReference type="PROSITE" id="PS51698">
    <property type="entry name" value="U_BOX"/>
    <property type="match status" value="1"/>
</dbReference>
<keyword evidence="1" id="KW-0175">Coiled coil</keyword>
<reference evidence="4 5" key="1">
    <citation type="submission" date="2024-03" db="EMBL/GenBank/DDBJ databases">
        <title>Aureococcus anophagefferens CCMP1851 and Kratosvirus quantuckense: Draft genome of a second virus-susceptible host strain in the model system.</title>
        <authorList>
            <person name="Chase E."/>
            <person name="Truchon A.R."/>
            <person name="Schepens W."/>
            <person name="Wilhelm S.W."/>
        </authorList>
    </citation>
    <scope>NUCLEOTIDE SEQUENCE [LARGE SCALE GENOMIC DNA]</scope>
    <source>
        <strain evidence="4 5">CCMP1851</strain>
    </source>
</reference>
<dbReference type="Gene3D" id="3.30.40.10">
    <property type="entry name" value="Zinc/RING finger domain, C3HC4 (zinc finger)"/>
    <property type="match status" value="1"/>
</dbReference>
<feature type="region of interest" description="Disordered" evidence="2">
    <location>
        <begin position="1"/>
        <end position="73"/>
    </location>
</feature>
<dbReference type="Proteomes" id="UP001363151">
    <property type="component" value="Unassembled WGS sequence"/>
</dbReference>
<dbReference type="InterPro" id="IPR013083">
    <property type="entry name" value="Znf_RING/FYVE/PHD"/>
</dbReference>
<organism evidence="4 5">
    <name type="scientific">Aureococcus anophagefferens</name>
    <name type="common">Harmful bloom alga</name>
    <dbReference type="NCBI Taxonomy" id="44056"/>
    <lineage>
        <taxon>Eukaryota</taxon>
        <taxon>Sar</taxon>
        <taxon>Stramenopiles</taxon>
        <taxon>Ochrophyta</taxon>
        <taxon>Pelagophyceae</taxon>
        <taxon>Pelagomonadales</taxon>
        <taxon>Pelagomonadaceae</taxon>
        <taxon>Aureococcus</taxon>
    </lineage>
</organism>
<dbReference type="InterPro" id="IPR052085">
    <property type="entry name" value="WD-SAM-U-box"/>
</dbReference>
<accession>A0ABR1FYM7</accession>
<evidence type="ECO:0000256" key="1">
    <source>
        <dbReference type="SAM" id="Coils"/>
    </source>
</evidence>
<evidence type="ECO:0000256" key="2">
    <source>
        <dbReference type="SAM" id="MobiDB-lite"/>
    </source>
</evidence>
<dbReference type="EMBL" id="JBBJCI010000202">
    <property type="protein sequence ID" value="KAK7241369.1"/>
    <property type="molecule type" value="Genomic_DNA"/>
</dbReference>
<dbReference type="PANTHER" id="PTHR46573:SF1">
    <property type="entry name" value="WD REPEAT, SAM AND U-BOX DOMAIN-CONTAINING PROTEIN 1"/>
    <property type="match status" value="1"/>
</dbReference>
<dbReference type="Pfam" id="PF04564">
    <property type="entry name" value="U-box"/>
    <property type="match status" value="1"/>
</dbReference>
<name>A0ABR1FYM7_AURAN</name>